<reference evidence="5" key="1">
    <citation type="submission" date="2017-02" db="UniProtKB">
        <authorList>
            <consortium name="WormBaseParasite"/>
        </authorList>
    </citation>
    <scope>IDENTIFICATION</scope>
</reference>
<dbReference type="Proteomes" id="UP000038040">
    <property type="component" value="Unplaced"/>
</dbReference>
<evidence type="ECO:0000313" key="3">
    <source>
        <dbReference type="Proteomes" id="UP000038040"/>
    </source>
</evidence>
<keyword evidence="4" id="KW-1185">Reference proteome</keyword>
<name>A0A0N4ULA5_DRAME</name>
<dbReference type="OrthoDB" id="193023at2759"/>
<evidence type="ECO:0000313" key="5">
    <source>
        <dbReference type="WBParaSite" id="DME_0000857201-mRNA-1"/>
    </source>
</evidence>
<dbReference type="AlphaFoldDB" id="A0A0N4ULA5"/>
<organism evidence="3 5">
    <name type="scientific">Dracunculus medinensis</name>
    <name type="common">Guinea worm</name>
    <dbReference type="NCBI Taxonomy" id="318479"/>
    <lineage>
        <taxon>Eukaryota</taxon>
        <taxon>Metazoa</taxon>
        <taxon>Ecdysozoa</taxon>
        <taxon>Nematoda</taxon>
        <taxon>Chromadorea</taxon>
        <taxon>Rhabditida</taxon>
        <taxon>Spirurina</taxon>
        <taxon>Dracunculoidea</taxon>
        <taxon>Dracunculidae</taxon>
        <taxon>Dracunculus</taxon>
    </lineage>
</organism>
<dbReference type="Proteomes" id="UP000274756">
    <property type="component" value="Unassembled WGS sequence"/>
</dbReference>
<evidence type="ECO:0000259" key="1">
    <source>
        <dbReference type="Pfam" id="PF23138"/>
    </source>
</evidence>
<dbReference type="STRING" id="318479.A0A0N4ULA5"/>
<dbReference type="WBParaSite" id="DME_0000857201-mRNA-1">
    <property type="protein sequence ID" value="DME_0000857201-mRNA-1"/>
    <property type="gene ID" value="DME_0000857201"/>
</dbReference>
<dbReference type="Pfam" id="PF23138">
    <property type="entry name" value="CTLH_Armc9"/>
    <property type="match status" value="1"/>
</dbReference>
<protein>
    <recommendedName>
        <fullName evidence="1">ARMC9 CTLH-like domain-containing protein</fullName>
    </recommendedName>
</protein>
<proteinExistence type="predicted"/>
<evidence type="ECO:0000313" key="2">
    <source>
        <dbReference type="EMBL" id="VDN60446.1"/>
    </source>
</evidence>
<sequence>MKNEYRERLVELKKYLEEGQGSKLSGNTELVQYFALPYVNEPSRHPLYKQLLQVKHLFYISF</sequence>
<accession>A0A0N4ULA5</accession>
<reference evidence="2 4" key="2">
    <citation type="submission" date="2018-11" db="EMBL/GenBank/DDBJ databases">
        <authorList>
            <consortium name="Pathogen Informatics"/>
        </authorList>
    </citation>
    <scope>NUCLEOTIDE SEQUENCE [LARGE SCALE GENOMIC DNA]</scope>
</reference>
<feature type="domain" description="ARMC9 CTLH-like" evidence="1">
    <location>
        <begin position="2"/>
        <end position="54"/>
    </location>
</feature>
<dbReference type="InterPro" id="IPR056327">
    <property type="entry name" value="ARMC9_CTLH-like_dom"/>
</dbReference>
<dbReference type="EMBL" id="UYYG01001216">
    <property type="protein sequence ID" value="VDN60446.1"/>
    <property type="molecule type" value="Genomic_DNA"/>
</dbReference>
<gene>
    <name evidence="2" type="ORF">DME_LOCUS10419</name>
</gene>
<evidence type="ECO:0000313" key="4">
    <source>
        <dbReference type="Proteomes" id="UP000274756"/>
    </source>
</evidence>